<feature type="region of interest" description="Disordered" evidence="1">
    <location>
        <begin position="217"/>
        <end position="259"/>
    </location>
</feature>
<sequence>MLNQLLSELRHLISLHIQTDEGCHIEINTTKDFPYHNTLQSLTLHGTWPRGNDISEFPIYLTKIELRDSELKEDPMPKLERLQYLVTLKFFASVYFGKTMVCSAGGFPMLESLFITNWYHDKKGRFGVHMWEAMPNLEEWSIEEGAMPKLTFLRLTSCEKLKMLPDFHHVTSLQKLELYGMSKELIRRTRREDLHKIRHVPKICRCTRTGPLKTGRRYDTDEGELLDAGEGISTVEKGDEEVRAEDKADNQEVRAEEED</sequence>
<evidence type="ECO:0000313" key="2">
    <source>
        <dbReference type="Proteomes" id="UP001515500"/>
    </source>
</evidence>
<dbReference type="Gene3D" id="3.80.10.10">
    <property type="entry name" value="Ribonuclease Inhibitor"/>
    <property type="match status" value="1"/>
</dbReference>
<dbReference type="SUPFAM" id="SSF52058">
    <property type="entry name" value="L domain-like"/>
    <property type="match status" value="1"/>
</dbReference>
<evidence type="ECO:0000313" key="3">
    <source>
        <dbReference type="RefSeq" id="XP_039120700.1"/>
    </source>
</evidence>
<keyword evidence="2" id="KW-1185">Reference proteome</keyword>
<dbReference type="PANTHER" id="PTHR15140:SF37">
    <property type="entry name" value="UBIQUITIN-LIKE DOMAIN-CONTAINING PROTEIN"/>
    <property type="match status" value="1"/>
</dbReference>
<dbReference type="RefSeq" id="XP_039120700.1">
    <property type="nucleotide sequence ID" value="XM_039264766.1"/>
</dbReference>
<dbReference type="AlphaFoldDB" id="A0AB40B0L3"/>
<evidence type="ECO:0000256" key="1">
    <source>
        <dbReference type="SAM" id="MobiDB-lite"/>
    </source>
</evidence>
<dbReference type="InterPro" id="IPR032675">
    <property type="entry name" value="LRR_dom_sf"/>
</dbReference>
<organism evidence="2 3">
    <name type="scientific">Dioscorea cayennensis subsp. rotundata</name>
    <name type="common">White Guinea yam</name>
    <name type="synonym">Dioscorea rotundata</name>
    <dbReference type="NCBI Taxonomy" id="55577"/>
    <lineage>
        <taxon>Eukaryota</taxon>
        <taxon>Viridiplantae</taxon>
        <taxon>Streptophyta</taxon>
        <taxon>Embryophyta</taxon>
        <taxon>Tracheophyta</taxon>
        <taxon>Spermatophyta</taxon>
        <taxon>Magnoliopsida</taxon>
        <taxon>Liliopsida</taxon>
        <taxon>Dioscoreales</taxon>
        <taxon>Dioscoreaceae</taxon>
        <taxon>Dioscorea</taxon>
    </lineage>
</organism>
<reference evidence="3" key="1">
    <citation type="submission" date="2025-08" db="UniProtKB">
        <authorList>
            <consortium name="RefSeq"/>
        </authorList>
    </citation>
    <scope>IDENTIFICATION</scope>
</reference>
<accession>A0AB40B0L3</accession>
<dbReference type="Proteomes" id="UP001515500">
    <property type="component" value="Unplaced"/>
</dbReference>
<dbReference type="PANTHER" id="PTHR15140">
    <property type="entry name" value="TUBULIN-SPECIFIC CHAPERONE E"/>
    <property type="match status" value="1"/>
</dbReference>
<proteinExistence type="predicted"/>
<dbReference type="GeneID" id="120257192"/>
<protein>
    <submittedName>
        <fullName evidence="3">Disease resistance RPP8-like protein 3</fullName>
    </submittedName>
</protein>
<gene>
    <name evidence="3" type="primary">LOC120257192</name>
</gene>
<name>A0AB40B0L3_DIOCR</name>
<feature type="compositionally biased region" description="Basic and acidic residues" evidence="1">
    <location>
        <begin position="236"/>
        <end position="259"/>
    </location>
</feature>